<dbReference type="FunFam" id="1.20.1720.10:FF:000013">
    <property type="entry name" value="Related to multidrug resistance proteins"/>
    <property type="match status" value="1"/>
</dbReference>
<dbReference type="EMBL" id="KZ293415">
    <property type="protein sequence ID" value="PBK78313.1"/>
    <property type="molecule type" value="Genomic_DNA"/>
</dbReference>
<dbReference type="PRINTS" id="PR01036">
    <property type="entry name" value="TCRTETB"/>
</dbReference>
<feature type="transmembrane region" description="Helical" evidence="8">
    <location>
        <begin position="395"/>
        <end position="415"/>
    </location>
</feature>
<evidence type="ECO:0000313" key="10">
    <source>
        <dbReference type="EMBL" id="PBK78313.1"/>
    </source>
</evidence>
<dbReference type="Proteomes" id="UP000218334">
    <property type="component" value="Unassembled WGS sequence"/>
</dbReference>
<dbReference type="GO" id="GO:0012505">
    <property type="term" value="C:endomembrane system"/>
    <property type="evidence" value="ECO:0007669"/>
    <property type="project" value="UniProtKB-SubCell"/>
</dbReference>
<feature type="transmembrane region" description="Helical" evidence="8">
    <location>
        <begin position="170"/>
        <end position="191"/>
    </location>
</feature>
<feature type="transmembrane region" description="Helical" evidence="8">
    <location>
        <begin position="112"/>
        <end position="131"/>
    </location>
</feature>
<feature type="transmembrane region" description="Helical" evidence="8">
    <location>
        <begin position="365"/>
        <end position="383"/>
    </location>
</feature>
<dbReference type="PANTHER" id="PTHR23501">
    <property type="entry name" value="MAJOR FACILITATOR SUPERFAMILY"/>
    <property type="match status" value="1"/>
</dbReference>
<dbReference type="STRING" id="1076256.A0A2H3CQB0"/>
<proteinExistence type="inferred from homology"/>
<feature type="transmembrane region" description="Helical" evidence="8">
    <location>
        <begin position="265"/>
        <end position="285"/>
    </location>
</feature>
<comment type="subcellular location">
    <subcellularLocation>
        <location evidence="1">Endomembrane system</location>
        <topology evidence="1">Multi-pass membrane protein</topology>
    </subcellularLocation>
</comment>
<keyword evidence="11" id="KW-1185">Reference proteome</keyword>
<evidence type="ECO:0000256" key="3">
    <source>
        <dbReference type="ARBA" id="ARBA00022448"/>
    </source>
</evidence>
<dbReference type="SUPFAM" id="SSF103473">
    <property type="entry name" value="MFS general substrate transporter"/>
    <property type="match status" value="1"/>
</dbReference>
<dbReference type="GO" id="GO:0022857">
    <property type="term" value="F:transmembrane transporter activity"/>
    <property type="evidence" value="ECO:0007669"/>
    <property type="project" value="InterPro"/>
</dbReference>
<sequence>MTNTTPPSPALDPVPDATALPKKKAKPGESWKGQETQVLPQNRLPIVFFGFMACVFLAAMDQTIVATALPTIVEELGDGNNYSWVGSAYLLAAATLSPLYGKLSDLIGRKPILYSSILIFLIGSALCGAAQNLTWLIICRAVQGIGGGGIMQLVNITISDIVPLQERGKYGGFIGSTWGIASVVGPLLGGVFTDHVSWRWCFWINLPTGGVAALILFFFLNLNPHPGRTLREHAREFDFMGLGLIVAGVVCLLIGFNFSEASWQAPNTIVLIVLGGVLLVCAGIFEVYTKRSPIIPPRLFQTRTTAIILVSTFLHALSFFLPVYFQILGSSATGAGVRMLPFSLGSSLTSATMGYVVSRTGEYRPVIWISWAVFTLGYGLMIMLDSYSNTAEKVLYPLIAAVGLGTMFQVPMIALQAAMPLKDMATSTAAYGFIRLVCSHTLTKRLAKIPNAESSLPTGSLSESVRHLKNIADVQLRADIIQAYARSISSIWLVHTPICGVGLLLAFGIRRYSLKRATVRGAPQGEKGSKKDGDLDAEKGENVAMNDDTLSHGSHHDIDIEPIDVEEEGTVREEASRRSSKEIV</sequence>
<name>A0A2H3CQB0_9AGAR</name>
<comment type="similarity">
    <text evidence="2">Belongs to the major facilitator superfamily.</text>
</comment>
<gene>
    <name evidence="10" type="ORF">ARMSODRAFT_984455</name>
</gene>
<keyword evidence="4 8" id="KW-0812">Transmembrane</keyword>
<dbReference type="Pfam" id="PF07690">
    <property type="entry name" value="MFS_1"/>
    <property type="match status" value="1"/>
</dbReference>
<evidence type="ECO:0000256" key="5">
    <source>
        <dbReference type="ARBA" id="ARBA00022989"/>
    </source>
</evidence>
<keyword evidence="5 8" id="KW-1133">Transmembrane helix</keyword>
<dbReference type="PROSITE" id="PS50850">
    <property type="entry name" value="MFS"/>
    <property type="match status" value="1"/>
</dbReference>
<dbReference type="InterPro" id="IPR020846">
    <property type="entry name" value="MFS_dom"/>
</dbReference>
<feature type="transmembrane region" description="Helical" evidence="8">
    <location>
        <begin position="306"/>
        <end position="327"/>
    </location>
</feature>
<evidence type="ECO:0000256" key="4">
    <source>
        <dbReference type="ARBA" id="ARBA00022692"/>
    </source>
</evidence>
<feature type="region of interest" description="Disordered" evidence="7">
    <location>
        <begin position="520"/>
        <end position="584"/>
    </location>
</feature>
<keyword evidence="6 8" id="KW-0472">Membrane</keyword>
<evidence type="ECO:0000256" key="1">
    <source>
        <dbReference type="ARBA" id="ARBA00004127"/>
    </source>
</evidence>
<evidence type="ECO:0000259" key="9">
    <source>
        <dbReference type="PROSITE" id="PS50850"/>
    </source>
</evidence>
<feature type="transmembrane region" description="Helical" evidence="8">
    <location>
        <begin position="137"/>
        <end position="158"/>
    </location>
</feature>
<organism evidence="10 11">
    <name type="scientific">Armillaria solidipes</name>
    <dbReference type="NCBI Taxonomy" id="1076256"/>
    <lineage>
        <taxon>Eukaryota</taxon>
        <taxon>Fungi</taxon>
        <taxon>Dikarya</taxon>
        <taxon>Basidiomycota</taxon>
        <taxon>Agaricomycotina</taxon>
        <taxon>Agaricomycetes</taxon>
        <taxon>Agaricomycetidae</taxon>
        <taxon>Agaricales</taxon>
        <taxon>Marasmiineae</taxon>
        <taxon>Physalacriaceae</taxon>
        <taxon>Armillaria</taxon>
    </lineage>
</organism>
<dbReference type="CDD" id="cd17502">
    <property type="entry name" value="MFS_Azr1_MDR_like"/>
    <property type="match status" value="1"/>
</dbReference>
<protein>
    <submittedName>
        <fullName evidence="10">MFS general substrate transporter</fullName>
    </submittedName>
</protein>
<feature type="compositionally biased region" description="Basic and acidic residues" evidence="7">
    <location>
        <begin position="569"/>
        <end position="584"/>
    </location>
</feature>
<dbReference type="InterPro" id="IPR036259">
    <property type="entry name" value="MFS_trans_sf"/>
</dbReference>
<dbReference type="InterPro" id="IPR011701">
    <property type="entry name" value="MFS"/>
</dbReference>
<feature type="transmembrane region" description="Helical" evidence="8">
    <location>
        <begin position="46"/>
        <end position="69"/>
    </location>
</feature>
<dbReference type="PANTHER" id="PTHR23501:SF102">
    <property type="entry name" value="DRUG TRANSPORTER, PUTATIVE (AFU_ORTHOLOGUE AFUA_3G08530)-RELATED"/>
    <property type="match status" value="1"/>
</dbReference>
<feature type="transmembrane region" description="Helical" evidence="8">
    <location>
        <begin position="491"/>
        <end position="509"/>
    </location>
</feature>
<evidence type="ECO:0000313" key="11">
    <source>
        <dbReference type="Proteomes" id="UP000218334"/>
    </source>
</evidence>
<evidence type="ECO:0000256" key="7">
    <source>
        <dbReference type="SAM" id="MobiDB-lite"/>
    </source>
</evidence>
<evidence type="ECO:0000256" key="2">
    <source>
        <dbReference type="ARBA" id="ARBA00008335"/>
    </source>
</evidence>
<accession>A0A2H3CQB0</accession>
<keyword evidence="3" id="KW-0813">Transport</keyword>
<dbReference type="Gene3D" id="1.20.1720.10">
    <property type="entry name" value="Multidrug resistance protein D"/>
    <property type="match status" value="1"/>
</dbReference>
<dbReference type="GO" id="GO:0005886">
    <property type="term" value="C:plasma membrane"/>
    <property type="evidence" value="ECO:0007669"/>
    <property type="project" value="TreeGrafter"/>
</dbReference>
<feature type="compositionally biased region" description="Basic and acidic residues" evidence="7">
    <location>
        <begin position="527"/>
        <end position="541"/>
    </location>
</feature>
<feature type="transmembrane region" description="Helical" evidence="8">
    <location>
        <begin position="81"/>
        <end position="100"/>
    </location>
</feature>
<dbReference type="Gene3D" id="1.20.1250.20">
    <property type="entry name" value="MFS general substrate transporter like domains"/>
    <property type="match status" value="1"/>
</dbReference>
<evidence type="ECO:0000256" key="8">
    <source>
        <dbReference type="SAM" id="Phobius"/>
    </source>
</evidence>
<dbReference type="AlphaFoldDB" id="A0A2H3CQB0"/>
<reference evidence="11" key="1">
    <citation type="journal article" date="2017" name="Nat. Ecol. Evol.">
        <title>Genome expansion and lineage-specific genetic innovations in the forest pathogenic fungi Armillaria.</title>
        <authorList>
            <person name="Sipos G."/>
            <person name="Prasanna A.N."/>
            <person name="Walter M.C."/>
            <person name="O'Connor E."/>
            <person name="Balint B."/>
            <person name="Krizsan K."/>
            <person name="Kiss B."/>
            <person name="Hess J."/>
            <person name="Varga T."/>
            <person name="Slot J."/>
            <person name="Riley R."/>
            <person name="Boka B."/>
            <person name="Rigling D."/>
            <person name="Barry K."/>
            <person name="Lee J."/>
            <person name="Mihaltcheva S."/>
            <person name="LaButti K."/>
            <person name="Lipzen A."/>
            <person name="Waldron R."/>
            <person name="Moloney N.M."/>
            <person name="Sperisen C."/>
            <person name="Kredics L."/>
            <person name="Vagvoelgyi C."/>
            <person name="Patrignani A."/>
            <person name="Fitzpatrick D."/>
            <person name="Nagy I."/>
            <person name="Doyle S."/>
            <person name="Anderson J.B."/>
            <person name="Grigoriev I.V."/>
            <person name="Gueldener U."/>
            <person name="Muensterkoetter M."/>
            <person name="Nagy L.G."/>
        </authorList>
    </citation>
    <scope>NUCLEOTIDE SEQUENCE [LARGE SCALE GENOMIC DNA]</scope>
    <source>
        <strain evidence="11">28-4</strain>
    </source>
</reference>
<feature type="region of interest" description="Disordered" evidence="7">
    <location>
        <begin position="1"/>
        <end position="34"/>
    </location>
</feature>
<feature type="transmembrane region" description="Helical" evidence="8">
    <location>
        <begin position="339"/>
        <end position="358"/>
    </location>
</feature>
<feature type="compositionally biased region" description="Pro residues" evidence="7">
    <location>
        <begin position="1"/>
        <end position="12"/>
    </location>
</feature>
<feature type="transmembrane region" description="Helical" evidence="8">
    <location>
        <begin position="239"/>
        <end position="259"/>
    </location>
</feature>
<feature type="transmembrane region" description="Helical" evidence="8">
    <location>
        <begin position="197"/>
        <end position="219"/>
    </location>
</feature>
<feature type="domain" description="Major facilitator superfamily (MFS) profile" evidence="9">
    <location>
        <begin position="47"/>
        <end position="514"/>
    </location>
</feature>
<evidence type="ECO:0000256" key="6">
    <source>
        <dbReference type="ARBA" id="ARBA00023136"/>
    </source>
</evidence>